<dbReference type="AlphaFoldDB" id="A0A0G1NPH6"/>
<evidence type="ECO:0000256" key="1">
    <source>
        <dbReference type="SAM" id="Phobius"/>
    </source>
</evidence>
<sequence length="58" mass="6559">MLFFVDGPFIPAVLRSAATGRNYVMFVVMDLASFTVALFVFLQDGLLSIRLFFKRPVL</sequence>
<proteinExistence type="predicted"/>
<keyword evidence="1" id="KW-0472">Membrane</keyword>
<gene>
    <name evidence="2" type="ORF">UX33_C0009G0003</name>
</gene>
<reference evidence="2 3" key="1">
    <citation type="journal article" date="2015" name="Nature">
        <title>rRNA introns, odd ribosomes, and small enigmatic genomes across a large radiation of phyla.</title>
        <authorList>
            <person name="Brown C.T."/>
            <person name="Hug L.A."/>
            <person name="Thomas B.C."/>
            <person name="Sharon I."/>
            <person name="Castelle C.J."/>
            <person name="Singh A."/>
            <person name="Wilkins M.J."/>
            <person name="Williams K.H."/>
            <person name="Banfield J.F."/>
        </authorList>
    </citation>
    <scope>NUCLEOTIDE SEQUENCE [LARGE SCALE GENOMIC DNA]</scope>
</reference>
<name>A0A0G1NPH6_9BACT</name>
<feature type="transmembrane region" description="Helical" evidence="1">
    <location>
        <begin position="23"/>
        <end position="42"/>
    </location>
</feature>
<accession>A0A0G1NPH6</accession>
<organism evidence="2 3">
    <name type="scientific">Candidatus Azambacteria bacterium GW2011_GWC1_46_13</name>
    <dbReference type="NCBI Taxonomy" id="1618619"/>
    <lineage>
        <taxon>Bacteria</taxon>
        <taxon>Candidatus Azamiibacteriota</taxon>
    </lineage>
</organism>
<keyword evidence="1" id="KW-0812">Transmembrane</keyword>
<protein>
    <submittedName>
        <fullName evidence="2">Uncharacterized protein</fullName>
    </submittedName>
</protein>
<dbReference type="Proteomes" id="UP000034569">
    <property type="component" value="Unassembled WGS sequence"/>
</dbReference>
<comment type="caution">
    <text evidence="2">The sequence shown here is derived from an EMBL/GenBank/DDBJ whole genome shotgun (WGS) entry which is preliminary data.</text>
</comment>
<evidence type="ECO:0000313" key="2">
    <source>
        <dbReference type="EMBL" id="KKU22579.1"/>
    </source>
</evidence>
<dbReference type="EMBL" id="LCLU01000009">
    <property type="protein sequence ID" value="KKU22579.1"/>
    <property type="molecule type" value="Genomic_DNA"/>
</dbReference>
<keyword evidence="1" id="KW-1133">Transmembrane helix</keyword>
<evidence type="ECO:0000313" key="3">
    <source>
        <dbReference type="Proteomes" id="UP000034569"/>
    </source>
</evidence>